<evidence type="ECO:0000313" key="2">
    <source>
        <dbReference type="Proteomes" id="UP000190626"/>
    </source>
</evidence>
<organism evidence="1 2">
    <name type="scientific">Paenibacillus ferrarius</name>
    <dbReference type="NCBI Taxonomy" id="1469647"/>
    <lineage>
        <taxon>Bacteria</taxon>
        <taxon>Bacillati</taxon>
        <taxon>Bacillota</taxon>
        <taxon>Bacilli</taxon>
        <taxon>Bacillales</taxon>
        <taxon>Paenibacillaceae</taxon>
        <taxon>Paenibacillus</taxon>
    </lineage>
</organism>
<dbReference type="Proteomes" id="UP000190626">
    <property type="component" value="Unassembled WGS sequence"/>
</dbReference>
<reference evidence="2" key="1">
    <citation type="submission" date="2016-07" db="EMBL/GenBank/DDBJ databases">
        <authorList>
            <person name="Florea S."/>
            <person name="Webb J.S."/>
            <person name="Jaromczyk J."/>
            <person name="Schardl C.L."/>
        </authorList>
    </citation>
    <scope>NUCLEOTIDE SEQUENCE [LARGE SCALE GENOMIC DNA]</scope>
    <source>
        <strain evidence="2">CY1</strain>
    </source>
</reference>
<protein>
    <recommendedName>
        <fullName evidence="3">ApeA N-terminal domain-containing protein</fullName>
    </recommendedName>
</protein>
<sequence length="426" mass="50004">MGRVLFESEELKKRFYETFLYCEENNIDFMVDSIDLDPYSLGKDFILTEFLNKEDFEEDVYITDNTEIRVILPHSEDDEEISFGYFYQAIRNALQGRIEENKQFISPYLYLVHVSCDFILLEKLNQHSYSIKQQWGDTDIHISITQGLTSFGLRLTMDGEYDEYYPPVLSNETFIEVLAKDKMDPQTFEEIVQSYIFELQATFPLNVQRSIRITGIDYYDDEDEVAVLNKQQIKMRPLMRGKGISSLLKIYNSCNEVQDNEFRILNYTKVIEYVSQTVIRKEMLDSVLKKLYSPKVLQPNATYILELEKLYDEHRNNKKDHQAIKLTIETCCDLADIIDTAPVFLKKHNELKKNRDNKELRSACFDELANAVSDTRNMLAHAKTNYKLKGNECPNDQLSEFADCLKVVAIQVIRWFARQHEDSRII</sequence>
<comment type="caution">
    <text evidence="1">The sequence shown here is derived from an EMBL/GenBank/DDBJ whole genome shotgun (WGS) entry which is preliminary data.</text>
</comment>
<dbReference type="RefSeq" id="WP_079409227.1">
    <property type="nucleotide sequence ID" value="NZ_MBTG01000002.1"/>
</dbReference>
<evidence type="ECO:0000313" key="1">
    <source>
        <dbReference type="EMBL" id="OPH61221.1"/>
    </source>
</evidence>
<keyword evidence="2" id="KW-1185">Reference proteome</keyword>
<dbReference type="EMBL" id="MBTG01000002">
    <property type="protein sequence ID" value="OPH61221.1"/>
    <property type="molecule type" value="Genomic_DNA"/>
</dbReference>
<accession>A0A1V4HRD7</accession>
<name>A0A1V4HRD7_9BACL</name>
<gene>
    <name evidence="1" type="ORF">BC351_14865</name>
</gene>
<dbReference type="OrthoDB" id="2768412at2"/>
<evidence type="ECO:0008006" key="3">
    <source>
        <dbReference type="Google" id="ProtNLM"/>
    </source>
</evidence>
<proteinExistence type="predicted"/>
<dbReference type="AlphaFoldDB" id="A0A1V4HRD7"/>